<reference evidence="1 2" key="1">
    <citation type="submission" date="2017-02" db="EMBL/GenBank/DDBJ databases">
        <title>Arcobacter lacus sp. nov., a new species isolated from reclaimed water.</title>
        <authorList>
            <person name="Figueras M.J."/>
            <person name="Perez-Cataluna A."/>
            <person name="Salas-Masso N."/>
        </authorList>
    </citation>
    <scope>NUCLEOTIDE SEQUENCE [LARGE SCALE GENOMIC DNA]</scope>
    <source>
        <strain evidence="1 2">RW43-9</strain>
    </source>
</reference>
<proteinExistence type="predicted"/>
<name>A0ABX5JJ30_9BACT</name>
<sequence>MSKNESLDIDLLKKEEQEKFTKEDEDNLDEFVGMLQDALHFGNKNLDEELVYISIEKVFKEYFDGVDIEIKRNYIKRLLKVE</sequence>
<evidence type="ECO:0000313" key="1">
    <source>
        <dbReference type="EMBL" id="PUE67401.1"/>
    </source>
</evidence>
<protein>
    <submittedName>
        <fullName evidence="1">Uncharacterized protein</fullName>
    </submittedName>
</protein>
<comment type="caution">
    <text evidence="1">The sequence shown here is derived from an EMBL/GenBank/DDBJ whole genome shotgun (WGS) entry which is preliminary data.</text>
</comment>
<dbReference type="RefSeq" id="WP_108526713.1">
    <property type="nucleotide sequence ID" value="NZ_MUXF01000001.1"/>
</dbReference>
<evidence type="ECO:0000313" key="2">
    <source>
        <dbReference type="Proteomes" id="UP000251311"/>
    </source>
</evidence>
<gene>
    <name evidence="1" type="ORF">B0175_00010</name>
</gene>
<accession>A0ABX5JJ30</accession>
<organism evidence="1 2">
    <name type="scientific">Arcobacter lacus</name>
    <dbReference type="NCBI Taxonomy" id="1912876"/>
    <lineage>
        <taxon>Bacteria</taxon>
        <taxon>Pseudomonadati</taxon>
        <taxon>Campylobacterota</taxon>
        <taxon>Epsilonproteobacteria</taxon>
        <taxon>Campylobacterales</taxon>
        <taxon>Arcobacteraceae</taxon>
        <taxon>Arcobacter</taxon>
    </lineage>
</organism>
<dbReference type="Proteomes" id="UP000251311">
    <property type="component" value="Unassembled WGS sequence"/>
</dbReference>
<keyword evidence="2" id="KW-1185">Reference proteome</keyword>
<dbReference type="EMBL" id="MUXF01000001">
    <property type="protein sequence ID" value="PUE67401.1"/>
    <property type="molecule type" value="Genomic_DNA"/>
</dbReference>